<reference evidence="1" key="1">
    <citation type="submission" date="2020-04" db="EMBL/GenBank/DDBJ databases">
        <authorList>
            <person name="Chiriac C."/>
            <person name="Salcher M."/>
            <person name="Ghai R."/>
            <person name="Kavagutti S V."/>
        </authorList>
    </citation>
    <scope>NUCLEOTIDE SEQUENCE</scope>
</reference>
<dbReference type="Pfam" id="PF01041">
    <property type="entry name" value="DegT_DnrJ_EryC1"/>
    <property type="match status" value="1"/>
</dbReference>
<dbReference type="EMBL" id="LR796345">
    <property type="protein sequence ID" value="CAB4138532.1"/>
    <property type="molecule type" value="Genomic_DNA"/>
</dbReference>
<evidence type="ECO:0000313" key="1">
    <source>
        <dbReference type="EMBL" id="CAB4138532.1"/>
    </source>
</evidence>
<dbReference type="InterPro" id="IPR015422">
    <property type="entry name" value="PyrdxlP-dep_Trfase_small"/>
</dbReference>
<dbReference type="InterPro" id="IPR015424">
    <property type="entry name" value="PyrdxlP-dep_Trfase"/>
</dbReference>
<gene>
    <name evidence="1" type="ORF">UFOVP331_92</name>
</gene>
<proteinExistence type="predicted"/>
<dbReference type="PANTHER" id="PTHR30244">
    <property type="entry name" value="TRANSAMINASE"/>
    <property type="match status" value="1"/>
</dbReference>
<dbReference type="Gene3D" id="3.90.1150.10">
    <property type="entry name" value="Aspartate Aminotransferase, domain 1"/>
    <property type="match status" value="1"/>
</dbReference>
<dbReference type="Gene3D" id="3.40.640.10">
    <property type="entry name" value="Type I PLP-dependent aspartate aminotransferase-like (Major domain)"/>
    <property type="match status" value="1"/>
</dbReference>
<organism evidence="1">
    <name type="scientific">uncultured Caudovirales phage</name>
    <dbReference type="NCBI Taxonomy" id="2100421"/>
    <lineage>
        <taxon>Viruses</taxon>
        <taxon>Duplodnaviria</taxon>
        <taxon>Heunggongvirae</taxon>
        <taxon>Uroviricota</taxon>
        <taxon>Caudoviricetes</taxon>
        <taxon>Peduoviridae</taxon>
        <taxon>Maltschvirus</taxon>
        <taxon>Maltschvirus maltsch</taxon>
    </lineage>
</organism>
<dbReference type="GO" id="GO:0008483">
    <property type="term" value="F:transaminase activity"/>
    <property type="evidence" value="ECO:0007669"/>
    <property type="project" value="TreeGrafter"/>
</dbReference>
<dbReference type="InterPro" id="IPR015421">
    <property type="entry name" value="PyrdxlP-dep_Trfase_major"/>
</dbReference>
<protein>
    <submittedName>
        <fullName evidence="1">WecE Predicted pyridoxal phosphate-dependent enzyme apparently involved in regulation of cell wall biogenesis</fullName>
    </submittedName>
</protein>
<dbReference type="SUPFAM" id="SSF53383">
    <property type="entry name" value="PLP-dependent transferases"/>
    <property type="match status" value="1"/>
</dbReference>
<accession>A0A6J5LXB7</accession>
<dbReference type="NCBIfam" id="NF011936">
    <property type="entry name" value="PRK15407.1"/>
    <property type="match status" value="1"/>
</dbReference>
<dbReference type="PANTHER" id="PTHR30244:SF34">
    <property type="entry name" value="DTDP-4-AMINO-4,6-DIDEOXYGALACTOSE TRANSAMINASE"/>
    <property type="match status" value="1"/>
</dbReference>
<dbReference type="PIRSF" id="PIRSF000390">
    <property type="entry name" value="PLP_StrS"/>
    <property type="match status" value="1"/>
</dbReference>
<dbReference type="InterPro" id="IPR000653">
    <property type="entry name" value="DegT/StrS_aminotransferase"/>
</dbReference>
<dbReference type="GO" id="GO:0030170">
    <property type="term" value="F:pyridoxal phosphate binding"/>
    <property type="evidence" value="ECO:0007669"/>
    <property type="project" value="TreeGrafter"/>
</dbReference>
<dbReference type="GO" id="GO:0000271">
    <property type="term" value="P:polysaccharide biosynthetic process"/>
    <property type="evidence" value="ECO:0007669"/>
    <property type="project" value="TreeGrafter"/>
</dbReference>
<sequence length="451" mass="51194">MDKRQQILNLVSEFIKEEKSKKKWNAGENWIQYSGPFYDDKEFIAGVDTLLDGWIILGEKGREFELKFAPLLGKKDGIIVNSGSSANLLMVSLLKTKRGGNLPAGSKFITPVVCFPTTINPLIQNGFEPVFVDVTLPDLNLDLDQVEKILENDTNKEIKGLIFAHVLGNPPNMDRVMDIIKKYDLIFLEDTCDALGSTWDGKPLGSFGDISTCSFFPAHHMTMGEGGFVAVNSSKKRMALASLRDWGRACYCNTVKPGNVTCGTACNCRFDSWFKNQKDIIFDHRYVFEEIGYNLKPTDVQAAMGLAQLNKLEGMHGRRKYNFKRLYNIFSKYSEYFYLPTMHEKADTSWFGYLITLKDNAPFTKSDLVSHLEAAKIQTRSYFTGNALFHPAYEDLAKQYEDPRNQFPIATKTTLDTFFLGVYPGITDEQLDYIDIIVDKFIKFHSSKTIK</sequence>
<name>A0A6J5LXB7_9CAUD</name>